<proteinExistence type="predicted"/>
<sequence length="181" mass="20263">MRTFLRLIAVALFSLWLAGCDQDPTQRTSAEPIAFHSDDECHVCGMIITNWPGPKGEILAGTDEVYKFCSTVDMLSWWLQPENNNRAADIYVHDMTSTPWDSPEDEHLINATEAWYVMGSSQMGMGPTLASFSSQEAANDFSEQYNGEVLAWADLDLEVLQKVMHSGHSFSLDAEPEHAHH</sequence>
<dbReference type="PROSITE" id="PS51257">
    <property type="entry name" value="PROKAR_LIPOPROTEIN"/>
    <property type="match status" value="1"/>
</dbReference>
<feature type="signal peptide" evidence="1">
    <location>
        <begin position="1"/>
        <end position="18"/>
    </location>
</feature>
<dbReference type="Proteomes" id="UP000243793">
    <property type="component" value="Chromosome"/>
</dbReference>
<keyword evidence="1" id="KW-0732">Signal</keyword>
<dbReference type="EMBL" id="CP021376">
    <property type="protein sequence ID" value="ART80692.1"/>
    <property type="molecule type" value="Genomic_DNA"/>
</dbReference>
<protein>
    <recommendedName>
        <fullName evidence="4">Nitrous oxide reductase accessory protein NosL</fullName>
    </recommendedName>
</protein>
<evidence type="ECO:0008006" key="4">
    <source>
        <dbReference type="Google" id="ProtNLM"/>
    </source>
</evidence>
<evidence type="ECO:0000313" key="2">
    <source>
        <dbReference type="EMBL" id="ART80692.1"/>
    </source>
</evidence>
<evidence type="ECO:0000256" key="1">
    <source>
        <dbReference type="SAM" id="SignalP"/>
    </source>
</evidence>
<dbReference type="OrthoDB" id="982633at2"/>
<dbReference type="Gene3D" id="3.30.70.2050">
    <property type="match status" value="1"/>
</dbReference>
<feature type="chain" id="PRO_5013095646" description="Nitrous oxide reductase accessory protein NosL" evidence="1">
    <location>
        <begin position="19"/>
        <end position="181"/>
    </location>
</feature>
<dbReference type="Gene3D" id="3.30.70.2060">
    <property type="match status" value="1"/>
</dbReference>
<dbReference type="PANTHER" id="PTHR41247:SF1">
    <property type="entry name" value="HTH-TYPE TRANSCRIPTIONAL REPRESSOR YCNK"/>
    <property type="match status" value="1"/>
</dbReference>
<dbReference type="Pfam" id="PF05573">
    <property type="entry name" value="NosL"/>
    <property type="match status" value="1"/>
</dbReference>
<dbReference type="SUPFAM" id="SSF160387">
    <property type="entry name" value="NosL/MerB-like"/>
    <property type="match status" value="1"/>
</dbReference>
<gene>
    <name evidence="2" type="ORF">CBP12_11490</name>
</gene>
<organism evidence="2 3">
    <name type="scientific">Oceanisphaera avium</name>
    <dbReference type="NCBI Taxonomy" id="1903694"/>
    <lineage>
        <taxon>Bacteria</taxon>
        <taxon>Pseudomonadati</taxon>
        <taxon>Pseudomonadota</taxon>
        <taxon>Gammaproteobacteria</taxon>
        <taxon>Aeromonadales</taxon>
        <taxon>Aeromonadaceae</taxon>
        <taxon>Oceanisphaera</taxon>
    </lineage>
</organism>
<dbReference type="RefSeq" id="WP_086964560.1">
    <property type="nucleotide sequence ID" value="NZ_CP021376.1"/>
</dbReference>
<dbReference type="KEGG" id="ocm:CBP12_11490"/>
<evidence type="ECO:0000313" key="3">
    <source>
        <dbReference type="Proteomes" id="UP000243793"/>
    </source>
</evidence>
<accession>A0A1Y0CZD7</accession>
<name>A0A1Y0CZD7_9GAMM</name>
<dbReference type="AlphaFoldDB" id="A0A1Y0CZD7"/>
<dbReference type="PANTHER" id="PTHR41247">
    <property type="entry name" value="HTH-TYPE TRANSCRIPTIONAL REPRESSOR YCNK"/>
    <property type="match status" value="1"/>
</dbReference>
<keyword evidence="3" id="KW-1185">Reference proteome</keyword>
<reference evidence="3" key="1">
    <citation type="submission" date="2017-05" db="EMBL/GenBank/DDBJ databases">
        <authorList>
            <person name="Sung H."/>
        </authorList>
    </citation>
    <scope>NUCLEOTIDE SEQUENCE [LARGE SCALE GENOMIC DNA]</scope>
    <source>
        <strain evidence="3">AMac2203</strain>
    </source>
</reference>
<dbReference type="InterPro" id="IPR008719">
    <property type="entry name" value="N2O_reductase_NosL"/>
</dbReference>